<keyword evidence="2" id="KW-0378">Hydrolase</keyword>
<dbReference type="CDD" id="cd09898">
    <property type="entry name" value="H3TH_53EXO"/>
    <property type="match status" value="1"/>
</dbReference>
<sequence>MEWKESRERLLIVDGMALLFRAYFATSFTGAIRRTSAGVPVNGVHGWIRYFWNAVQKFEPTRVVCCWDMGSTTFRTGQFEGYKANRPEAPDDLKPQFDLIKEVVASFGIPNVGIPGYEADDCIGTLAKLYTPQADVFILTGDHDMLQLVDDRITVVIMKKGHGNYAVYTPEYLLEERQLTPAQIIDLKGLMGDTSDNYPGVKGIGEKTALKLVLEYGSIEGILGNLDALSTTIRARIEADLDMLHLSRDLATIRCDAPVELDWETCVWALDPAAVADKFEELEFGGLIKLVLGGSAPRAAGKEDPFVQTALTMDV</sequence>
<proteinExistence type="predicted"/>
<dbReference type="SMART" id="SM00475">
    <property type="entry name" value="53EXOc"/>
    <property type="match status" value="1"/>
</dbReference>
<dbReference type="SUPFAM" id="SSF88723">
    <property type="entry name" value="PIN domain-like"/>
    <property type="match status" value="1"/>
</dbReference>
<dbReference type="InterPro" id="IPR008918">
    <property type="entry name" value="HhH2"/>
</dbReference>
<dbReference type="InterPro" id="IPR029060">
    <property type="entry name" value="PIN-like_dom_sf"/>
</dbReference>
<keyword evidence="7" id="KW-0269">Exonuclease</keyword>
<keyword evidence="3" id="KW-0238">DNA-binding</keyword>
<evidence type="ECO:0000313" key="7">
    <source>
        <dbReference type="EMBL" id="EXX88731.1"/>
    </source>
</evidence>
<dbReference type="InterPro" id="IPR038969">
    <property type="entry name" value="FEN"/>
</dbReference>
<evidence type="ECO:0000259" key="6">
    <source>
        <dbReference type="SMART" id="SM00475"/>
    </source>
</evidence>
<evidence type="ECO:0000256" key="5">
    <source>
        <dbReference type="ARBA" id="ARBA00050026"/>
    </source>
</evidence>
<keyword evidence="8" id="KW-1185">Reference proteome</keyword>
<dbReference type="SUPFAM" id="SSF47807">
    <property type="entry name" value="5' to 3' exonuclease, C-terminal subdomain"/>
    <property type="match status" value="1"/>
</dbReference>
<reference evidence="7 8" key="1">
    <citation type="submission" date="2014-02" db="EMBL/GenBank/DDBJ databases">
        <title>Genome sequence of Paenibacillus darwinianus reveals adaptive mechanisms for survival in Antarctic soils.</title>
        <authorList>
            <person name="Dsouza M."/>
            <person name="Taylor M.W."/>
            <person name="Turner S.J."/>
            <person name="Aislabie J."/>
        </authorList>
    </citation>
    <scope>NUCLEOTIDE SEQUENCE [LARGE SCALE GENOMIC DNA]</scope>
    <source>
        <strain evidence="7 8">CE1</strain>
    </source>
</reference>
<dbReference type="PANTHER" id="PTHR42646">
    <property type="entry name" value="FLAP ENDONUCLEASE XNI"/>
    <property type="match status" value="1"/>
</dbReference>
<dbReference type="InterPro" id="IPR020046">
    <property type="entry name" value="5-3_exonucl_a-hlix_arch_N"/>
</dbReference>
<dbReference type="InterPro" id="IPR036279">
    <property type="entry name" value="5-3_exonuclease_C_sf"/>
</dbReference>
<dbReference type="InterPro" id="IPR020045">
    <property type="entry name" value="DNA_polI_H3TH"/>
</dbReference>
<dbReference type="RefSeq" id="WP_051587647.1">
    <property type="nucleotide sequence ID" value="NZ_KK082178.1"/>
</dbReference>
<dbReference type="FunFam" id="1.10.150.20:FF:000003">
    <property type="entry name" value="DNA polymerase I"/>
    <property type="match status" value="1"/>
</dbReference>
<dbReference type="Pfam" id="PF02739">
    <property type="entry name" value="5_3_exonuc_N"/>
    <property type="match status" value="1"/>
</dbReference>
<dbReference type="GO" id="GO:0008409">
    <property type="term" value="F:5'-3' exonuclease activity"/>
    <property type="evidence" value="ECO:0007669"/>
    <property type="project" value="InterPro"/>
</dbReference>
<evidence type="ECO:0000256" key="3">
    <source>
        <dbReference type="ARBA" id="ARBA00023125"/>
    </source>
</evidence>
<name>A0A9W5S0M3_9BACL</name>
<keyword evidence="1" id="KW-0540">Nuclease</keyword>
<evidence type="ECO:0000256" key="4">
    <source>
        <dbReference type="ARBA" id="ARBA00049957"/>
    </source>
</evidence>
<feature type="domain" description="5'-3' exonuclease" evidence="6">
    <location>
        <begin position="6"/>
        <end position="269"/>
    </location>
</feature>
<accession>A0A9W5S0M3</accession>
<comment type="function">
    <text evidence="4">5'-3' exonuclease acting preferentially on double-stranded DNA.</text>
</comment>
<gene>
    <name evidence="7" type="ORF">BG53_01325</name>
</gene>
<evidence type="ECO:0000256" key="2">
    <source>
        <dbReference type="ARBA" id="ARBA00022801"/>
    </source>
</evidence>
<dbReference type="GO" id="GO:0033567">
    <property type="term" value="P:DNA replication, Okazaki fragment processing"/>
    <property type="evidence" value="ECO:0007669"/>
    <property type="project" value="InterPro"/>
</dbReference>
<evidence type="ECO:0000256" key="1">
    <source>
        <dbReference type="ARBA" id="ARBA00022722"/>
    </source>
</evidence>
<dbReference type="OrthoDB" id="9806424at2"/>
<dbReference type="CDD" id="cd09859">
    <property type="entry name" value="PIN_53EXO"/>
    <property type="match status" value="1"/>
</dbReference>
<comment type="caution">
    <text evidence="7">The sequence shown here is derived from an EMBL/GenBank/DDBJ whole genome shotgun (WGS) entry which is preliminary data.</text>
</comment>
<protein>
    <recommendedName>
        <fullName evidence="5">5'-3' exonuclease</fullName>
    </recommendedName>
</protein>
<dbReference type="Proteomes" id="UP000053750">
    <property type="component" value="Unassembled WGS sequence"/>
</dbReference>
<dbReference type="Gene3D" id="1.10.150.20">
    <property type="entry name" value="5' to 3' exonuclease, C-terminal subdomain"/>
    <property type="match status" value="1"/>
</dbReference>
<dbReference type="GO" id="GO:0017108">
    <property type="term" value="F:5'-flap endonuclease activity"/>
    <property type="evidence" value="ECO:0007669"/>
    <property type="project" value="InterPro"/>
</dbReference>
<dbReference type="SMART" id="SM00279">
    <property type="entry name" value="HhH2"/>
    <property type="match status" value="1"/>
</dbReference>
<dbReference type="InterPro" id="IPR002421">
    <property type="entry name" value="5-3_exonuclease"/>
</dbReference>
<dbReference type="GO" id="GO:0003677">
    <property type="term" value="F:DNA binding"/>
    <property type="evidence" value="ECO:0007669"/>
    <property type="project" value="UniProtKB-KW"/>
</dbReference>
<dbReference type="PANTHER" id="PTHR42646:SF2">
    <property type="entry name" value="5'-3' EXONUCLEASE FAMILY PROTEIN"/>
    <property type="match status" value="1"/>
</dbReference>
<dbReference type="Pfam" id="PF01367">
    <property type="entry name" value="5_3_exonuc"/>
    <property type="match status" value="1"/>
</dbReference>
<organism evidence="7 8">
    <name type="scientific">Paenibacillus darwinianus</name>
    <dbReference type="NCBI Taxonomy" id="1380763"/>
    <lineage>
        <taxon>Bacteria</taxon>
        <taxon>Bacillati</taxon>
        <taxon>Bacillota</taxon>
        <taxon>Bacilli</taxon>
        <taxon>Bacillales</taxon>
        <taxon>Paenibacillaceae</taxon>
        <taxon>Paenibacillus</taxon>
    </lineage>
</organism>
<dbReference type="EMBL" id="JFHU01000117">
    <property type="protein sequence ID" value="EXX88731.1"/>
    <property type="molecule type" value="Genomic_DNA"/>
</dbReference>
<dbReference type="AlphaFoldDB" id="A0A9W5S0M3"/>
<evidence type="ECO:0000313" key="8">
    <source>
        <dbReference type="Proteomes" id="UP000053750"/>
    </source>
</evidence>
<dbReference type="Gene3D" id="3.40.50.1010">
    <property type="entry name" value="5'-nuclease"/>
    <property type="match status" value="1"/>
</dbReference>